<evidence type="ECO:0000259" key="9">
    <source>
        <dbReference type="Pfam" id="PF01555"/>
    </source>
</evidence>
<reference evidence="10 11" key="1">
    <citation type="journal article" date="2019" name="PLoS Negl. Trop. Dis.">
        <title>Revisiting the worldwide diversity of Leptospira species in the environment.</title>
        <authorList>
            <person name="Vincent A.T."/>
            <person name="Schiettekatte O."/>
            <person name="Bourhy P."/>
            <person name="Veyrier F.J."/>
            <person name="Picardeau M."/>
        </authorList>
    </citation>
    <scope>NUCLEOTIDE SEQUENCE [LARGE SCALE GENOMIC DNA]</scope>
    <source>
        <strain evidence="10 11">201702445</strain>
    </source>
</reference>
<name>A0A5F2B6A6_9LEPT</name>
<dbReference type="GO" id="GO:0032259">
    <property type="term" value="P:methylation"/>
    <property type="evidence" value="ECO:0007669"/>
    <property type="project" value="UniProtKB-KW"/>
</dbReference>
<keyword evidence="3" id="KW-0489">Methyltransferase</keyword>
<keyword evidence="4" id="KW-0808">Transferase</keyword>
<dbReference type="InterPro" id="IPR017985">
    <property type="entry name" value="MeTrfase_CN4_CS"/>
</dbReference>
<dbReference type="Pfam" id="PF01555">
    <property type="entry name" value="N6_N4_Mtase"/>
    <property type="match status" value="1"/>
</dbReference>
<keyword evidence="6" id="KW-0680">Restriction system</keyword>
<accession>A0A5F2B6A6</accession>
<comment type="catalytic activity">
    <reaction evidence="8">
        <text>a 2'-deoxycytidine in DNA + S-adenosyl-L-methionine = an N(4)-methyl-2'-deoxycytidine in DNA + S-adenosyl-L-homocysteine + H(+)</text>
        <dbReference type="Rhea" id="RHEA:16857"/>
        <dbReference type="Rhea" id="RHEA-COMP:11369"/>
        <dbReference type="Rhea" id="RHEA-COMP:13674"/>
        <dbReference type="ChEBI" id="CHEBI:15378"/>
        <dbReference type="ChEBI" id="CHEBI:57856"/>
        <dbReference type="ChEBI" id="CHEBI:59789"/>
        <dbReference type="ChEBI" id="CHEBI:85452"/>
        <dbReference type="ChEBI" id="CHEBI:137933"/>
        <dbReference type="EC" id="2.1.1.113"/>
    </reaction>
</comment>
<evidence type="ECO:0000256" key="1">
    <source>
        <dbReference type="ARBA" id="ARBA00010203"/>
    </source>
</evidence>
<dbReference type="OrthoDB" id="9800801at2"/>
<dbReference type="PROSITE" id="PS00093">
    <property type="entry name" value="N4_MTASE"/>
    <property type="match status" value="1"/>
</dbReference>
<dbReference type="Gene3D" id="3.40.50.150">
    <property type="entry name" value="Vaccinia Virus protein VP39"/>
    <property type="match status" value="2"/>
</dbReference>
<evidence type="ECO:0000256" key="3">
    <source>
        <dbReference type="ARBA" id="ARBA00022603"/>
    </source>
</evidence>
<dbReference type="RefSeq" id="WP_135571538.1">
    <property type="nucleotide sequence ID" value="NZ_RQGM01000074.1"/>
</dbReference>
<dbReference type="InterPro" id="IPR002941">
    <property type="entry name" value="DNA_methylase_N4/N6"/>
</dbReference>
<evidence type="ECO:0000313" key="10">
    <source>
        <dbReference type="EMBL" id="TGL79722.1"/>
    </source>
</evidence>
<dbReference type="EC" id="2.1.1.113" evidence="2"/>
<evidence type="ECO:0000256" key="6">
    <source>
        <dbReference type="ARBA" id="ARBA00022747"/>
    </source>
</evidence>
<dbReference type="EMBL" id="RQGM01000074">
    <property type="protein sequence ID" value="TGL79722.1"/>
    <property type="molecule type" value="Genomic_DNA"/>
</dbReference>
<keyword evidence="5" id="KW-0949">S-adenosyl-L-methionine</keyword>
<dbReference type="InterPro" id="IPR029063">
    <property type="entry name" value="SAM-dependent_MTases_sf"/>
</dbReference>
<dbReference type="GO" id="GO:0009307">
    <property type="term" value="P:DNA restriction-modification system"/>
    <property type="evidence" value="ECO:0007669"/>
    <property type="project" value="UniProtKB-KW"/>
</dbReference>
<dbReference type="AlphaFoldDB" id="A0A5F2B6A6"/>
<evidence type="ECO:0000313" key="11">
    <source>
        <dbReference type="Proteomes" id="UP000297613"/>
    </source>
</evidence>
<proteinExistence type="inferred from homology"/>
<evidence type="ECO:0000256" key="8">
    <source>
        <dbReference type="ARBA" id="ARBA00049120"/>
    </source>
</evidence>
<keyword evidence="7" id="KW-0238">DNA-binding</keyword>
<dbReference type="GO" id="GO:0003677">
    <property type="term" value="F:DNA binding"/>
    <property type="evidence" value="ECO:0007669"/>
    <property type="project" value="UniProtKB-KW"/>
</dbReference>
<comment type="similarity">
    <text evidence="1">Belongs to the N(4)/N(6)-methyltransferase family. N(4) subfamily.</text>
</comment>
<sequence>MYYNLNTEFSLRDSGYSNYEDTTSMPRHRWYYYKEGFSPRLVESAIEQSYITKKDLIIDPFNGSGTTTLTCSTNGFRSIGLEVNPFTSFLSDVKIKNAKVKDIRNWKSKLFKSVEKGGISPLLGYSTFSKRKNLSKWLFNDSVLNSFEGGWRLANSIPAYNVRKLFKLSLIASAMQNCNATRDGKCLRYNDNWWKKRFNKISFLESLDTSLNHIEEDILRKPILKPGTIINGDSRLTLSKLNGFDRFKLCITSPPYLNTFDYTDIYRPELFLGQFVNQTAGLQGLRLSTIRSHIQVKWEKPKVNDFGLLYQQTIQYLQNSRENLMHKDIPTMAQAYFEDMYNIFKLLKTKAAPNAYIWFVVSNSAYAGHELPVDLILGDIGSKAGWYLKEIGVLRYLKKRKTKYSANVHELRESVIIFSNRKF</sequence>
<evidence type="ECO:0000256" key="7">
    <source>
        <dbReference type="ARBA" id="ARBA00023125"/>
    </source>
</evidence>
<dbReference type="Proteomes" id="UP000297613">
    <property type="component" value="Unassembled WGS sequence"/>
</dbReference>
<dbReference type="GO" id="GO:0008170">
    <property type="term" value="F:N-methyltransferase activity"/>
    <property type="evidence" value="ECO:0007669"/>
    <property type="project" value="InterPro"/>
</dbReference>
<evidence type="ECO:0000256" key="2">
    <source>
        <dbReference type="ARBA" id="ARBA00012185"/>
    </source>
</evidence>
<feature type="domain" description="DNA methylase N-4/N-6" evidence="9">
    <location>
        <begin position="24"/>
        <end position="85"/>
    </location>
</feature>
<dbReference type="SUPFAM" id="SSF53335">
    <property type="entry name" value="S-adenosyl-L-methionine-dependent methyltransferases"/>
    <property type="match status" value="2"/>
</dbReference>
<evidence type="ECO:0000256" key="4">
    <source>
        <dbReference type="ARBA" id="ARBA00022679"/>
    </source>
</evidence>
<dbReference type="GO" id="GO:0015667">
    <property type="term" value="F:site-specific DNA-methyltransferase (cytosine-N4-specific) activity"/>
    <property type="evidence" value="ECO:0007669"/>
    <property type="project" value="UniProtKB-EC"/>
</dbReference>
<evidence type="ECO:0000256" key="5">
    <source>
        <dbReference type="ARBA" id="ARBA00022691"/>
    </source>
</evidence>
<protein>
    <recommendedName>
        <fullName evidence="2">site-specific DNA-methyltransferase (cytosine-N(4)-specific)</fullName>
        <ecNumber evidence="2">2.1.1.113</ecNumber>
    </recommendedName>
</protein>
<gene>
    <name evidence="10" type="ORF">EHQ83_17770</name>
</gene>
<organism evidence="10 11">
    <name type="scientific">Leptospira yasudae</name>
    <dbReference type="NCBI Taxonomy" id="2202201"/>
    <lineage>
        <taxon>Bacteria</taxon>
        <taxon>Pseudomonadati</taxon>
        <taxon>Spirochaetota</taxon>
        <taxon>Spirochaetia</taxon>
        <taxon>Leptospirales</taxon>
        <taxon>Leptospiraceae</taxon>
        <taxon>Leptospira</taxon>
    </lineage>
</organism>
<comment type="caution">
    <text evidence="10">The sequence shown here is derived from an EMBL/GenBank/DDBJ whole genome shotgun (WGS) entry which is preliminary data.</text>
</comment>